<gene>
    <name evidence="3" type="ORF">HD599_001507</name>
</gene>
<feature type="compositionally biased region" description="Basic and acidic residues" evidence="1">
    <location>
        <begin position="33"/>
        <end position="45"/>
    </location>
</feature>
<protein>
    <submittedName>
        <fullName evidence="3">Uncharacterized protein</fullName>
    </submittedName>
</protein>
<feature type="transmembrane region" description="Helical" evidence="2">
    <location>
        <begin position="6"/>
        <end position="23"/>
    </location>
</feature>
<sequence>MSAIIYFVLPVVVAIGSIAGIAWRRHRSRDYEDRIDPRDAPDGSHNRAMGAAAAAARARHSGGGSF</sequence>
<evidence type="ECO:0000256" key="1">
    <source>
        <dbReference type="SAM" id="MobiDB-lite"/>
    </source>
</evidence>
<evidence type="ECO:0000256" key="2">
    <source>
        <dbReference type="SAM" id="Phobius"/>
    </source>
</evidence>
<proteinExistence type="predicted"/>
<evidence type="ECO:0000313" key="4">
    <source>
        <dbReference type="Proteomes" id="UP000536685"/>
    </source>
</evidence>
<dbReference type="EMBL" id="JACHMJ010000001">
    <property type="protein sequence ID" value="MBB5843184.1"/>
    <property type="molecule type" value="Genomic_DNA"/>
</dbReference>
<name>A0A841ALC4_9MICO</name>
<feature type="region of interest" description="Disordered" evidence="1">
    <location>
        <begin position="33"/>
        <end position="66"/>
    </location>
</feature>
<keyword evidence="2" id="KW-0472">Membrane</keyword>
<reference evidence="3 4" key="1">
    <citation type="submission" date="2020-08" db="EMBL/GenBank/DDBJ databases">
        <title>Sequencing the genomes of 1000 actinobacteria strains.</title>
        <authorList>
            <person name="Klenk H.-P."/>
        </authorList>
    </citation>
    <scope>NUCLEOTIDE SEQUENCE [LARGE SCALE GENOMIC DNA]</scope>
    <source>
        <strain evidence="3 4">DSM 105784</strain>
    </source>
</reference>
<keyword evidence="2" id="KW-1133">Transmembrane helix</keyword>
<accession>A0A841ALC4</accession>
<keyword evidence="4" id="KW-1185">Reference proteome</keyword>
<dbReference type="RefSeq" id="WP_184235492.1">
    <property type="nucleotide sequence ID" value="NZ_JACHMJ010000001.1"/>
</dbReference>
<feature type="compositionally biased region" description="Low complexity" evidence="1">
    <location>
        <begin position="46"/>
        <end position="56"/>
    </location>
</feature>
<keyword evidence="2" id="KW-0812">Transmembrane</keyword>
<dbReference type="AlphaFoldDB" id="A0A841ALC4"/>
<dbReference type="Proteomes" id="UP000536685">
    <property type="component" value="Unassembled WGS sequence"/>
</dbReference>
<evidence type="ECO:0000313" key="3">
    <source>
        <dbReference type="EMBL" id="MBB5843184.1"/>
    </source>
</evidence>
<organism evidence="3 4">
    <name type="scientific">Conyzicola lurida</name>
    <dbReference type="NCBI Taxonomy" id="1172621"/>
    <lineage>
        <taxon>Bacteria</taxon>
        <taxon>Bacillati</taxon>
        <taxon>Actinomycetota</taxon>
        <taxon>Actinomycetes</taxon>
        <taxon>Micrococcales</taxon>
        <taxon>Microbacteriaceae</taxon>
        <taxon>Conyzicola</taxon>
    </lineage>
</organism>
<comment type="caution">
    <text evidence="3">The sequence shown here is derived from an EMBL/GenBank/DDBJ whole genome shotgun (WGS) entry which is preliminary data.</text>
</comment>